<evidence type="ECO:0000313" key="2">
    <source>
        <dbReference type="Proteomes" id="UP001152885"/>
    </source>
</evidence>
<keyword evidence="2" id="KW-1185">Reference proteome</keyword>
<proteinExistence type="predicted"/>
<protein>
    <recommendedName>
        <fullName evidence="3">Nonsense-mediated decay protein 4</fullName>
    </recommendedName>
</protein>
<evidence type="ECO:0008006" key="3">
    <source>
        <dbReference type="Google" id="ProtNLM"/>
    </source>
</evidence>
<dbReference type="EMBL" id="CANTUO010000001">
    <property type="protein sequence ID" value="CAI5756842.1"/>
    <property type="molecule type" value="Genomic_DNA"/>
</dbReference>
<dbReference type="AlphaFoldDB" id="A0A9W4X913"/>
<name>A0A9W4X913_9ASCO</name>
<evidence type="ECO:0000313" key="1">
    <source>
        <dbReference type="EMBL" id="CAI5756842.1"/>
    </source>
</evidence>
<dbReference type="OrthoDB" id="5361617at2759"/>
<accession>A0A9W4X913</accession>
<gene>
    <name evidence="1" type="ORF">CANVERA_P1360</name>
</gene>
<comment type="caution">
    <text evidence="1">The sequence shown here is derived from an EMBL/GenBank/DDBJ whole genome shotgun (WGS) entry which is preliminary data.</text>
</comment>
<dbReference type="Proteomes" id="UP001152885">
    <property type="component" value="Unassembled WGS sequence"/>
</dbReference>
<sequence length="392" mass="45785">MSDSFSNDENYDNLTDELTQGLQHNSAYNDLNNKNVRQVRLILDHTAFVRGIGNVKRWFNKEYIKSNVSRDNELINLNIYIPSYTLHEFDFAKKGTSISATNAREAIKFIDTYLENVGNLIDDNKDDELENYVNYNVEIESPNDNIPNWNQCSKFKVHSPRVKEFPNFKTTFDSHLIGQNTQNDSENMNSFIKNFETSVSLNKTESSMHYQNVLANQERYAEMPVRLKYLIKTCIFKRFLEKTIPKIENDAEQWKLVTENSVTKIWAKSFGIDCLNVNEAELLIFQNYDVNSFRNYNPFNIDDEFNPKDNILQNKIDTTLYSYRDGHQEPVTVGDYKKKRRNRRNRIKTSLEDTVEGIVQDDGGQNGLNPIKKEKFNAINYAPRGKGELWRP</sequence>
<organism evidence="1 2">
    <name type="scientific">Candida verbasci</name>
    <dbReference type="NCBI Taxonomy" id="1227364"/>
    <lineage>
        <taxon>Eukaryota</taxon>
        <taxon>Fungi</taxon>
        <taxon>Dikarya</taxon>
        <taxon>Ascomycota</taxon>
        <taxon>Saccharomycotina</taxon>
        <taxon>Pichiomycetes</taxon>
        <taxon>Debaryomycetaceae</taxon>
        <taxon>Candida/Lodderomyces clade</taxon>
        <taxon>Candida</taxon>
    </lineage>
</organism>
<reference evidence="1" key="1">
    <citation type="submission" date="2022-12" db="EMBL/GenBank/DDBJ databases">
        <authorList>
            <person name="Brejova B."/>
        </authorList>
    </citation>
    <scope>NUCLEOTIDE SEQUENCE</scope>
</reference>
<dbReference type="Gene3D" id="3.40.50.1010">
    <property type="entry name" value="5'-nuclease"/>
    <property type="match status" value="1"/>
</dbReference>